<dbReference type="Pfam" id="PF01095">
    <property type="entry name" value="Pectinesterase"/>
    <property type="match status" value="1"/>
</dbReference>
<feature type="signal peptide" evidence="6">
    <location>
        <begin position="1"/>
        <end position="27"/>
    </location>
</feature>
<evidence type="ECO:0000256" key="6">
    <source>
        <dbReference type="SAM" id="SignalP"/>
    </source>
</evidence>
<gene>
    <name evidence="8" type="ORF">HHK36_028667</name>
</gene>
<keyword evidence="5" id="KW-0063">Aspartyl esterase</keyword>
<comment type="pathway">
    <text evidence="1">Glycan metabolism; pectin degradation; 2-dehydro-3-deoxy-D-gluconate from pectin: step 1/5.</text>
</comment>
<dbReference type="EC" id="3.1.1.11" evidence="3"/>
<feature type="chain" id="PRO_5032867161" description="pectinesterase" evidence="6">
    <location>
        <begin position="28"/>
        <end position="221"/>
    </location>
</feature>
<evidence type="ECO:0000256" key="5">
    <source>
        <dbReference type="ARBA" id="ARBA00023085"/>
    </source>
</evidence>
<evidence type="ECO:0000256" key="2">
    <source>
        <dbReference type="ARBA" id="ARBA00008891"/>
    </source>
</evidence>
<evidence type="ECO:0000313" key="8">
    <source>
        <dbReference type="EMBL" id="KAF8379235.1"/>
    </source>
</evidence>
<dbReference type="InterPro" id="IPR000070">
    <property type="entry name" value="Pectinesterase_cat"/>
</dbReference>
<dbReference type="GO" id="GO:0045490">
    <property type="term" value="P:pectin catabolic process"/>
    <property type="evidence" value="ECO:0007669"/>
    <property type="project" value="UniProtKB-UniPathway"/>
</dbReference>
<comment type="similarity">
    <text evidence="2">Belongs to the pectinesterase family.</text>
</comment>
<keyword evidence="4" id="KW-0378">Hydrolase</keyword>
<proteinExistence type="inferred from homology"/>
<protein>
    <recommendedName>
        <fullName evidence="3">pectinesterase</fullName>
        <ecNumber evidence="3">3.1.1.11</ecNumber>
    </recommendedName>
</protein>
<keyword evidence="6" id="KW-0732">Signal</keyword>
<evidence type="ECO:0000256" key="3">
    <source>
        <dbReference type="ARBA" id="ARBA00013229"/>
    </source>
</evidence>
<dbReference type="EMBL" id="JABCRI010000022">
    <property type="protein sequence ID" value="KAF8379235.1"/>
    <property type="molecule type" value="Genomic_DNA"/>
</dbReference>
<evidence type="ECO:0000256" key="4">
    <source>
        <dbReference type="ARBA" id="ARBA00022801"/>
    </source>
</evidence>
<dbReference type="Gene3D" id="2.160.20.10">
    <property type="entry name" value="Single-stranded right-handed beta-helix, Pectin lyase-like"/>
    <property type="match status" value="1"/>
</dbReference>
<reference evidence="8 9" key="1">
    <citation type="submission" date="2020-04" db="EMBL/GenBank/DDBJ databases">
        <title>Plant Genome Project.</title>
        <authorList>
            <person name="Zhang R.-G."/>
        </authorList>
    </citation>
    <scope>NUCLEOTIDE SEQUENCE [LARGE SCALE GENOMIC DNA]</scope>
    <source>
        <strain evidence="8">YNK0</strain>
        <tissue evidence="8">Leaf</tissue>
    </source>
</reference>
<keyword evidence="9" id="KW-1185">Reference proteome</keyword>
<dbReference type="UniPathway" id="UPA00545">
    <property type="reaction ID" value="UER00823"/>
</dbReference>
<dbReference type="PANTHER" id="PTHR31321">
    <property type="entry name" value="ACYL-COA THIOESTER HYDROLASE YBHC-RELATED"/>
    <property type="match status" value="1"/>
</dbReference>
<dbReference type="InterPro" id="IPR011050">
    <property type="entry name" value="Pectin_lyase_fold/virulence"/>
</dbReference>
<dbReference type="AlphaFoldDB" id="A0A834YFG1"/>
<feature type="domain" description="Pectinesterase catalytic" evidence="7">
    <location>
        <begin position="60"/>
        <end position="161"/>
    </location>
</feature>
<name>A0A834YFG1_TETSI</name>
<evidence type="ECO:0000313" key="9">
    <source>
        <dbReference type="Proteomes" id="UP000655225"/>
    </source>
</evidence>
<evidence type="ECO:0000256" key="1">
    <source>
        <dbReference type="ARBA" id="ARBA00005184"/>
    </source>
</evidence>
<dbReference type="GO" id="GO:0030599">
    <property type="term" value="F:pectinesterase activity"/>
    <property type="evidence" value="ECO:0007669"/>
    <property type="project" value="UniProtKB-EC"/>
</dbReference>
<dbReference type="Proteomes" id="UP000655225">
    <property type="component" value="Unassembled WGS sequence"/>
</dbReference>
<organism evidence="8 9">
    <name type="scientific">Tetracentron sinense</name>
    <name type="common">Spur-leaf</name>
    <dbReference type="NCBI Taxonomy" id="13715"/>
    <lineage>
        <taxon>Eukaryota</taxon>
        <taxon>Viridiplantae</taxon>
        <taxon>Streptophyta</taxon>
        <taxon>Embryophyta</taxon>
        <taxon>Tracheophyta</taxon>
        <taxon>Spermatophyta</taxon>
        <taxon>Magnoliopsida</taxon>
        <taxon>Trochodendrales</taxon>
        <taxon>Trochodendraceae</taxon>
        <taxon>Tetracentron</taxon>
    </lineage>
</organism>
<dbReference type="GO" id="GO:0042545">
    <property type="term" value="P:cell wall modification"/>
    <property type="evidence" value="ECO:0007669"/>
    <property type="project" value="InterPro"/>
</dbReference>
<comment type="caution">
    <text evidence="8">The sequence shown here is derived from an EMBL/GenBank/DDBJ whole genome shotgun (WGS) entry which is preliminary data.</text>
</comment>
<evidence type="ECO:0000259" key="7">
    <source>
        <dbReference type="Pfam" id="PF01095"/>
    </source>
</evidence>
<dbReference type="OrthoDB" id="2019149at2759"/>
<dbReference type="SUPFAM" id="SSF51126">
    <property type="entry name" value="Pectin lyase-like"/>
    <property type="match status" value="1"/>
</dbReference>
<dbReference type="PANTHER" id="PTHR31321:SF19">
    <property type="entry name" value="PECTINESTERASE 68-RELATED"/>
    <property type="match status" value="1"/>
</dbReference>
<dbReference type="InterPro" id="IPR012334">
    <property type="entry name" value="Pectin_lyas_fold"/>
</dbReference>
<accession>A0A834YFG1</accession>
<sequence length="221" mass="24800">MVSPNSIFIFFFFFLTLILLHAPLILASSSHYYSLNSTSNACNTTKHHHKWVAPTGYRLITVDAGGSGDFLTVQSAVQSVPENNRENFVIKINAGNYKEKVMVPVTKPYITFQGAGKEVTVIEWHDRASDRGPKGQQLRTYKTASVTVFANYFSAKDISFKVRTSSLSFPLLPPQLRGNYLNAIRFYVPKCKCGRCIMSSSSRTVEGYVNGPYGLLLFYRQ</sequence>